<dbReference type="SUPFAM" id="SSF49265">
    <property type="entry name" value="Fibronectin type III"/>
    <property type="match status" value="1"/>
</dbReference>
<dbReference type="CDD" id="cd00063">
    <property type="entry name" value="FN3"/>
    <property type="match status" value="1"/>
</dbReference>
<reference evidence="2" key="2">
    <citation type="submission" date="2020-11" db="EMBL/GenBank/DDBJ databases">
        <authorList>
            <person name="McCartney M.A."/>
            <person name="Auch B."/>
            <person name="Kono T."/>
            <person name="Mallez S."/>
            <person name="Becker A."/>
            <person name="Gohl D.M."/>
            <person name="Silverstein K.A.T."/>
            <person name="Koren S."/>
            <person name="Bechman K.B."/>
            <person name="Herman A."/>
            <person name="Abrahante J.E."/>
            <person name="Garbe J."/>
        </authorList>
    </citation>
    <scope>NUCLEOTIDE SEQUENCE</scope>
    <source>
        <strain evidence="2">Duluth1</strain>
        <tissue evidence="2">Whole animal</tissue>
    </source>
</reference>
<evidence type="ECO:0000313" key="3">
    <source>
        <dbReference type="Proteomes" id="UP000828390"/>
    </source>
</evidence>
<dbReference type="PROSITE" id="PS50853">
    <property type="entry name" value="FN3"/>
    <property type="match status" value="1"/>
</dbReference>
<comment type="caution">
    <text evidence="2">The sequence shown here is derived from an EMBL/GenBank/DDBJ whole genome shotgun (WGS) entry which is preliminary data.</text>
</comment>
<name>A0A9D4DJ30_DREPO</name>
<keyword evidence="3" id="KW-1185">Reference proteome</keyword>
<sequence length="73" mass="8225">MLESREWQTVSQVGSEPKAKLNLLQFTPDREYQVRVVALNSKGMSPPSEAAVTFRTPAPQKPGREVNFFGFNE</sequence>
<gene>
    <name evidence="2" type="ORF">DPMN_183796</name>
</gene>
<accession>A0A9D4DJ30</accession>
<reference evidence="2" key="1">
    <citation type="journal article" date="2019" name="bioRxiv">
        <title>The Genome of the Zebra Mussel, Dreissena polymorpha: A Resource for Invasive Species Research.</title>
        <authorList>
            <person name="McCartney M.A."/>
            <person name="Auch B."/>
            <person name="Kono T."/>
            <person name="Mallez S."/>
            <person name="Zhang Y."/>
            <person name="Obille A."/>
            <person name="Becker A."/>
            <person name="Abrahante J.E."/>
            <person name="Garbe J."/>
            <person name="Badalamenti J.P."/>
            <person name="Herman A."/>
            <person name="Mangelson H."/>
            <person name="Liachko I."/>
            <person name="Sullivan S."/>
            <person name="Sone E.D."/>
            <person name="Koren S."/>
            <person name="Silverstein K.A.T."/>
            <person name="Beckman K.B."/>
            <person name="Gohl D.M."/>
        </authorList>
    </citation>
    <scope>NUCLEOTIDE SEQUENCE</scope>
    <source>
        <strain evidence="2">Duluth1</strain>
        <tissue evidence="2">Whole animal</tissue>
    </source>
</reference>
<evidence type="ECO:0000259" key="1">
    <source>
        <dbReference type="PROSITE" id="PS50853"/>
    </source>
</evidence>
<dbReference type="EMBL" id="JAIWYP010000010">
    <property type="protein sequence ID" value="KAH3749300.1"/>
    <property type="molecule type" value="Genomic_DNA"/>
</dbReference>
<dbReference type="InterPro" id="IPR003961">
    <property type="entry name" value="FN3_dom"/>
</dbReference>
<protein>
    <recommendedName>
        <fullName evidence="1">Fibronectin type-III domain-containing protein</fullName>
    </recommendedName>
</protein>
<dbReference type="InterPro" id="IPR013783">
    <property type="entry name" value="Ig-like_fold"/>
</dbReference>
<dbReference type="Gene3D" id="2.60.40.10">
    <property type="entry name" value="Immunoglobulins"/>
    <property type="match status" value="1"/>
</dbReference>
<organism evidence="2 3">
    <name type="scientific">Dreissena polymorpha</name>
    <name type="common">Zebra mussel</name>
    <name type="synonym">Mytilus polymorpha</name>
    <dbReference type="NCBI Taxonomy" id="45954"/>
    <lineage>
        <taxon>Eukaryota</taxon>
        <taxon>Metazoa</taxon>
        <taxon>Spiralia</taxon>
        <taxon>Lophotrochozoa</taxon>
        <taxon>Mollusca</taxon>
        <taxon>Bivalvia</taxon>
        <taxon>Autobranchia</taxon>
        <taxon>Heteroconchia</taxon>
        <taxon>Euheterodonta</taxon>
        <taxon>Imparidentia</taxon>
        <taxon>Neoheterodontei</taxon>
        <taxon>Myida</taxon>
        <taxon>Dreissenoidea</taxon>
        <taxon>Dreissenidae</taxon>
        <taxon>Dreissena</taxon>
    </lineage>
</organism>
<dbReference type="Proteomes" id="UP000828390">
    <property type="component" value="Unassembled WGS sequence"/>
</dbReference>
<feature type="domain" description="Fibronectin type-III" evidence="1">
    <location>
        <begin position="1"/>
        <end position="59"/>
    </location>
</feature>
<dbReference type="AlphaFoldDB" id="A0A9D4DJ30"/>
<evidence type="ECO:0000313" key="2">
    <source>
        <dbReference type="EMBL" id="KAH3749300.1"/>
    </source>
</evidence>
<proteinExistence type="predicted"/>
<dbReference type="InterPro" id="IPR036116">
    <property type="entry name" value="FN3_sf"/>
</dbReference>